<organism evidence="2 3">
    <name type="scientific">Herbiconiux ginsengi</name>
    <dbReference type="NCBI Taxonomy" id="381665"/>
    <lineage>
        <taxon>Bacteria</taxon>
        <taxon>Bacillati</taxon>
        <taxon>Actinomycetota</taxon>
        <taxon>Actinomycetes</taxon>
        <taxon>Micrococcales</taxon>
        <taxon>Microbacteriaceae</taxon>
        <taxon>Herbiconiux</taxon>
    </lineage>
</organism>
<dbReference type="PANTHER" id="PTHR43798:SF33">
    <property type="entry name" value="HYDROLASE, PUTATIVE (AFU_ORTHOLOGUE AFUA_2G14860)-RELATED"/>
    <property type="match status" value="1"/>
</dbReference>
<evidence type="ECO:0000259" key="1">
    <source>
        <dbReference type="Pfam" id="PF12697"/>
    </source>
</evidence>
<dbReference type="Gene3D" id="3.40.50.1820">
    <property type="entry name" value="alpha/beta hydrolase"/>
    <property type="match status" value="1"/>
</dbReference>
<protein>
    <submittedName>
        <fullName evidence="2">Pimeloyl-ACP methyl ester carboxylesterase</fullName>
    </submittedName>
</protein>
<dbReference type="SUPFAM" id="SSF53474">
    <property type="entry name" value="alpha/beta-Hydrolases"/>
    <property type="match status" value="1"/>
</dbReference>
<reference evidence="2 3" key="1">
    <citation type="submission" date="2016-10" db="EMBL/GenBank/DDBJ databases">
        <authorList>
            <person name="de Groot N.N."/>
        </authorList>
    </citation>
    <scope>NUCLEOTIDE SEQUENCE [LARGE SCALE GENOMIC DNA]</scope>
    <source>
        <strain evidence="2 3">CGMCC 4.3491</strain>
    </source>
</reference>
<evidence type="ECO:0000313" key="2">
    <source>
        <dbReference type="EMBL" id="SDZ15727.1"/>
    </source>
</evidence>
<dbReference type="GO" id="GO:0003824">
    <property type="term" value="F:catalytic activity"/>
    <property type="evidence" value="ECO:0007669"/>
    <property type="project" value="UniProtKB-ARBA"/>
</dbReference>
<dbReference type="GO" id="GO:0016020">
    <property type="term" value="C:membrane"/>
    <property type="evidence" value="ECO:0007669"/>
    <property type="project" value="TreeGrafter"/>
</dbReference>
<dbReference type="AlphaFoldDB" id="A0A1H3QQQ5"/>
<feature type="domain" description="AB hydrolase-1" evidence="1">
    <location>
        <begin position="70"/>
        <end position="306"/>
    </location>
</feature>
<dbReference type="OrthoDB" id="7185741at2"/>
<dbReference type="STRING" id="381665.SAMN05216554_2685"/>
<keyword evidence="3" id="KW-1185">Reference proteome</keyword>
<sequence>MNKPAKIALLSLAVVVGIPTLGLIATTTVNAIATASENAELRPYGQLVPVDGKNMNVVVSEDAPDESETIVVLPGLGTASPALDFAPLVRELDDDFRVVVVEPFGYGLSDQTDAPRTSAAIAGEVHEALQTLGIDRYVLAGHSIAGIYGLEYLSRFRDEVTAFVGIDTSVPGQPGSEESAPLEGMDALKQLGILRLLASFTPGAYDGLADYDDDARRQLAILSNRNTMTPTLIDEATRTPENFAAARSQTFPRDLPVLVFVVGTDPEIPGWVKLHEAQLTQVDHGELVPLDGGHYLHHTKSAEIAAKTREFLGR</sequence>
<accession>A0A1H3QQQ5</accession>
<proteinExistence type="predicted"/>
<evidence type="ECO:0000313" key="3">
    <source>
        <dbReference type="Proteomes" id="UP000198891"/>
    </source>
</evidence>
<dbReference type="EMBL" id="FNPZ01000002">
    <property type="protein sequence ID" value="SDZ15727.1"/>
    <property type="molecule type" value="Genomic_DNA"/>
</dbReference>
<gene>
    <name evidence="2" type="ORF">SAMN05216554_2685</name>
</gene>
<dbReference type="Pfam" id="PF12697">
    <property type="entry name" value="Abhydrolase_6"/>
    <property type="match status" value="1"/>
</dbReference>
<dbReference type="InterPro" id="IPR029058">
    <property type="entry name" value="AB_hydrolase_fold"/>
</dbReference>
<dbReference type="Proteomes" id="UP000198891">
    <property type="component" value="Unassembled WGS sequence"/>
</dbReference>
<name>A0A1H3QQQ5_9MICO</name>
<dbReference type="InterPro" id="IPR000073">
    <property type="entry name" value="AB_hydrolase_1"/>
</dbReference>
<dbReference type="RefSeq" id="WP_092554470.1">
    <property type="nucleotide sequence ID" value="NZ_FNPZ01000002.1"/>
</dbReference>
<dbReference type="InterPro" id="IPR050266">
    <property type="entry name" value="AB_hydrolase_sf"/>
</dbReference>
<dbReference type="PANTHER" id="PTHR43798">
    <property type="entry name" value="MONOACYLGLYCEROL LIPASE"/>
    <property type="match status" value="1"/>
</dbReference>